<organism evidence="1 2">
    <name type="scientific">Anaeromyces robustus</name>
    <dbReference type="NCBI Taxonomy" id="1754192"/>
    <lineage>
        <taxon>Eukaryota</taxon>
        <taxon>Fungi</taxon>
        <taxon>Fungi incertae sedis</taxon>
        <taxon>Chytridiomycota</taxon>
        <taxon>Chytridiomycota incertae sedis</taxon>
        <taxon>Neocallimastigomycetes</taxon>
        <taxon>Neocallimastigales</taxon>
        <taxon>Neocallimastigaceae</taxon>
        <taxon>Anaeromyces</taxon>
    </lineage>
</organism>
<comment type="caution">
    <text evidence="1">The sequence shown here is derived from an EMBL/GenBank/DDBJ whole genome shotgun (WGS) entry which is preliminary data.</text>
</comment>
<dbReference type="Proteomes" id="UP000193944">
    <property type="component" value="Unassembled WGS sequence"/>
</dbReference>
<reference evidence="1 2" key="1">
    <citation type="submission" date="2016-08" db="EMBL/GenBank/DDBJ databases">
        <title>A Parts List for Fungal Cellulosomes Revealed by Comparative Genomics.</title>
        <authorList>
            <consortium name="DOE Joint Genome Institute"/>
            <person name="Haitjema C.H."/>
            <person name="Gilmore S.P."/>
            <person name="Henske J.K."/>
            <person name="Solomon K.V."/>
            <person name="De Groot R."/>
            <person name="Kuo A."/>
            <person name="Mondo S.J."/>
            <person name="Salamov A.A."/>
            <person name="Labutti K."/>
            <person name="Zhao Z."/>
            <person name="Chiniquy J."/>
            <person name="Barry K."/>
            <person name="Brewer H.M."/>
            <person name="Purvine S.O."/>
            <person name="Wright A.T."/>
            <person name="Boxma B."/>
            <person name="Van Alen T."/>
            <person name="Hackstein J.H."/>
            <person name="Baker S.E."/>
            <person name="Grigoriev I.V."/>
            <person name="O'Malley M.A."/>
        </authorList>
    </citation>
    <scope>NUCLEOTIDE SEQUENCE [LARGE SCALE GENOMIC DNA]</scope>
    <source>
        <strain evidence="1 2">S4</strain>
    </source>
</reference>
<dbReference type="AlphaFoldDB" id="A0A1Y1XN80"/>
<accession>A0A1Y1XN80</accession>
<gene>
    <name evidence="1" type="ORF">BCR32DRAFT_289465</name>
</gene>
<evidence type="ECO:0000313" key="2">
    <source>
        <dbReference type="Proteomes" id="UP000193944"/>
    </source>
</evidence>
<keyword evidence="2" id="KW-1185">Reference proteome</keyword>
<protein>
    <submittedName>
        <fullName evidence="1">Uncharacterized protein</fullName>
    </submittedName>
</protein>
<sequence length="67" mass="7791">MDWLLICTILYYILATSLGFTPYNLDNSWFTSLVLRTLDNSWINSLSQIYLFTRVSSKPLTHHSSSM</sequence>
<name>A0A1Y1XN80_9FUNG</name>
<dbReference type="EMBL" id="MCFG01000011">
    <property type="protein sequence ID" value="ORX87208.1"/>
    <property type="molecule type" value="Genomic_DNA"/>
</dbReference>
<reference evidence="1 2" key="2">
    <citation type="submission" date="2016-08" db="EMBL/GenBank/DDBJ databases">
        <title>Pervasive Adenine N6-methylation of Active Genes in Fungi.</title>
        <authorList>
            <consortium name="DOE Joint Genome Institute"/>
            <person name="Mondo S.J."/>
            <person name="Dannebaum R.O."/>
            <person name="Kuo R.C."/>
            <person name="Labutti K."/>
            <person name="Haridas S."/>
            <person name="Kuo A."/>
            <person name="Salamov A."/>
            <person name="Ahrendt S.R."/>
            <person name="Lipzen A."/>
            <person name="Sullivan W."/>
            <person name="Andreopoulos W.B."/>
            <person name="Clum A."/>
            <person name="Lindquist E."/>
            <person name="Daum C."/>
            <person name="Ramamoorthy G.K."/>
            <person name="Gryganskyi A."/>
            <person name="Culley D."/>
            <person name="Magnuson J.K."/>
            <person name="James T.Y."/>
            <person name="O'Malley M.A."/>
            <person name="Stajich J.E."/>
            <person name="Spatafora J.W."/>
            <person name="Visel A."/>
            <person name="Grigoriev I.V."/>
        </authorList>
    </citation>
    <scope>NUCLEOTIDE SEQUENCE [LARGE SCALE GENOMIC DNA]</scope>
    <source>
        <strain evidence="1 2">S4</strain>
    </source>
</reference>
<evidence type="ECO:0000313" key="1">
    <source>
        <dbReference type="EMBL" id="ORX87208.1"/>
    </source>
</evidence>
<proteinExistence type="predicted"/>